<proteinExistence type="predicted"/>
<keyword evidence="9" id="KW-1185">Reference proteome</keyword>
<feature type="compositionally biased region" description="Polar residues" evidence="6">
    <location>
        <begin position="374"/>
        <end position="386"/>
    </location>
</feature>
<feature type="compositionally biased region" description="Polar residues" evidence="6">
    <location>
        <begin position="328"/>
        <end position="352"/>
    </location>
</feature>
<keyword evidence="1 4" id="KW-0238">DNA-binding</keyword>
<evidence type="ECO:0000256" key="5">
    <source>
        <dbReference type="RuleBase" id="RU000682"/>
    </source>
</evidence>
<name>A0A1M8A818_MALS4</name>
<dbReference type="InterPro" id="IPR001356">
    <property type="entry name" value="HD"/>
</dbReference>
<dbReference type="InterPro" id="IPR017970">
    <property type="entry name" value="Homeobox_CS"/>
</dbReference>
<dbReference type="Pfam" id="PF00046">
    <property type="entry name" value="Homeodomain"/>
    <property type="match status" value="1"/>
</dbReference>
<evidence type="ECO:0000313" key="8">
    <source>
        <dbReference type="EMBL" id="SHO78531.1"/>
    </source>
</evidence>
<feature type="compositionally biased region" description="Basic and acidic residues" evidence="6">
    <location>
        <begin position="353"/>
        <end position="373"/>
    </location>
</feature>
<dbReference type="AlphaFoldDB" id="A0A1M8A818"/>
<dbReference type="PANTHER" id="PTHR24324">
    <property type="entry name" value="HOMEOBOX PROTEIN HHEX"/>
    <property type="match status" value="1"/>
</dbReference>
<keyword evidence="3 4" id="KW-0539">Nucleus</keyword>
<evidence type="ECO:0000256" key="1">
    <source>
        <dbReference type="ARBA" id="ARBA00023125"/>
    </source>
</evidence>
<dbReference type="GO" id="GO:0005634">
    <property type="term" value="C:nucleus"/>
    <property type="evidence" value="ECO:0007669"/>
    <property type="project" value="UniProtKB-SubCell"/>
</dbReference>
<reference evidence="9" key="1">
    <citation type="journal article" date="2017" name="Nucleic Acids Res.">
        <title>Proteogenomics produces comprehensive and highly accurate protein-coding gene annotation in a complete genome assembly of Malassezia sympodialis.</title>
        <authorList>
            <person name="Zhu Y."/>
            <person name="Engstroem P.G."/>
            <person name="Tellgren-Roth C."/>
            <person name="Baudo C.D."/>
            <person name="Kennell J.C."/>
            <person name="Sun S."/>
            <person name="Billmyre R.B."/>
            <person name="Schroeder M.S."/>
            <person name="Andersson A."/>
            <person name="Holm T."/>
            <person name="Sigurgeirsson B."/>
            <person name="Wu G."/>
            <person name="Sankaranarayanan S.R."/>
            <person name="Siddharthan R."/>
            <person name="Sanyal K."/>
            <person name="Lundeberg J."/>
            <person name="Nystedt B."/>
            <person name="Boekhout T."/>
            <person name="Dawson T.L. Jr."/>
            <person name="Heitman J."/>
            <person name="Scheynius A."/>
            <person name="Lehtioe J."/>
        </authorList>
    </citation>
    <scope>NUCLEOTIDE SEQUENCE [LARGE SCALE GENOMIC DNA]</scope>
    <source>
        <strain evidence="9">ATCC 42132</strain>
    </source>
</reference>
<dbReference type="Proteomes" id="UP000186303">
    <property type="component" value="Chromosome 4"/>
</dbReference>
<feature type="region of interest" description="Disordered" evidence="6">
    <location>
        <begin position="328"/>
        <end position="391"/>
    </location>
</feature>
<dbReference type="Gene3D" id="1.10.10.60">
    <property type="entry name" value="Homeodomain-like"/>
    <property type="match status" value="1"/>
</dbReference>
<dbReference type="GO" id="GO:0000981">
    <property type="term" value="F:DNA-binding transcription factor activity, RNA polymerase II-specific"/>
    <property type="evidence" value="ECO:0007669"/>
    <property type="project" value="InterPro"/>
</dbReference>
<gene>
    <name evidence="8" type="ORF">MSYG_2878</name>
</gene>
<dbReference type="GO" id="GO:0030154">
    <property type="term" value="P:cell differentiation"/>
    <property type="evidence" value="ECO:0007669"/>
    <property type="project" value="TreeGrafter"/>
</dbReference>
<dbReference type="VEuPathDB" id="FungiDB:MSYG_2878"/>
<dbReference type="SUPFAM" id="SSF46689">
    <property type="entry name" value="Homeodomain-like"/>
    <property type="match status" value="1"/>
</dbReference>
<evidence type="ECO:0000256" key="2">
    <source>
        <dbReference type="ARBA" id="ARBA00023155"/>
    </source>
</evidence>
<feature type="domain" description="Homeobox" evidence="7">
    <location>
        <begin position="23"/>
        <end position="83"/>
    </location>
</feature>
<evidence type="ECO:0000259" key="7">
    <source>
        <dbReference type="PROSITE" id="PS50071"/>
    </source>
</evidence>
<dbReference type="CDD" id="cd00086">
    <property type="entry name" value="homeodomain"/>
    <property type="match status" value="1"/>
</dbReference>
<feature type="compositionally biased region" description="Polar residues" evidence="6">
    <location>
        <begin position="108"/>
        <end position="117"/>
    </location>
</feature>
<protein>
    <submittedName>
        <fullName evidence="8">Similar to S.cerevisiae protein YOX1 (Homeobox transcriptional repressor)</fullName>
    </submittedName>
</protein>
<dbReference type="PANTHER" id="PTHR24324:SF9">
    <property type="entry name" value="HOMEOBOX DOMAIN-CONTAINING PROTEIN"/>
    <property type="match status" value="1"/>
</dbReference>
<dbReference type="EMBL" id="LT671824">
    <property type="protein sequence ID" value="SHO78531.1"/>
    <property type="molecule type" value="Genomic_DNA"/>
</dbReference>
<evidence type="ECO:0000256" key="4">
    <source>
        <dbReference type="PROSITE-ProRule" id="PRU00108"/>
    </source>
</evidence>
<feature type="region of interest" description="Disordered" evidence="6">
    <location>
        <begin position="1"/>
        <end position="35"/>
    </location>
</feature>
<dbReference type="PROSITE" id="PS50071">
    <property type="entry name" value="HOMEOBOX_2"/>
    <property type="match status" value="1"/>
</dbReference>
<organism evidence="8 9">
    <name type="scientific">Malassezia sympodialis (strain ATCC 42132)</name>
    <name type="common">Atopic eczema-associated yeast</name>
    <dbReference type="NCBI Taxonomy" id="1230383"/>
    <lineage>
        <taxon>Eukaryota</taxon>
        <taxon>Fungi</taxon>
        <taxon>Dikarya</taxon>
        <taxon>Basidiomycota</taxon>
        <taxon>Ustilaginomycotina</taxon>
        <taxon>Malasseziomycetes</taxon>
        <taxon>Malasseziales</taxon>
        <taxon>Malasseziaceae</taxon>
        <taxon>Malassezia</taxon>
    </lineage>
</organism>
<dbReference type="OMA" id="IWQRMES"/>
<evidence type="ECO:0000313" key="9">
    <source>
        <dbReference type="Proteomes" id="UP000186303"/>
    </source>
</evidence>
<dbReference type="InterPro" id="IPR009057">
    <property type="entry name" value="Homeodomain-like_sf"/>
</dbReference>
<dbReference type="OrthoDB" id="6159439at2759"/>
<sequence length="408" mass="44981">MADRGEPTVPAAAPLPTGASAPTREKKRRRRTRPHEVDILMSAYVQNAFPNEKTRDRLASLVGMTPRAVSVWFQNRRQAEKKRSLRYNAHACMPPVAMGTLRAEPHTLQRSQSTTVAPPTLSLPPREPFRRVASTPCVSLVTTSGGRAALGEAAMDPVTHAEKLPCALASTREGHCIIAGGPCHDERAIWQRMESSSALGSCTSDVDDMQPAPAGDEDDEECTLRRLAQKRLLRLQRRQRALSANEAKRPETDARLVMQERVGLRRTESMKRKPSLSLELATDRDVFADKENMVPTTLKQADNVAARPLPEAAHYYTHPPARMATTMHRSLSATHTKPSSIHWARTSSTRSDVSTKEDVHDDSGFFDETDRSPSHSPQGIPSSMGSFTEHDRHAVELLLGLGTARCPS</sequence>
<dbReference type="InterPro" id="IPR051000">
    <property type="entry name" value="Homeobox_DNA-bind_prot"/>
</dbReference>
<evidence type="ECO:0000256" key="6">
    <source>
        <dbReference type="SAM" id="MobiDB-lite"/>
    </source>
</evidence>
<evidence type="ECO:0000256" key="3">
    <source>
        <dbReference type="ARBA" id="ARBA00023242"/>
    </source>
</evidence>
<dbReference type="PROSITE" id="PS00027">
    <property type="entry name" value="HOMEOBOX_1"/>
    <property type="match status" value="1"/>
</dbReference>
<dbReference type="SMART" id="SM00389">
    <property type="entry name" value="HOX"/>
    <property type="match status" value="1"/>
</dbReference>
<dbReference type="STRING" id="1230383.A0A1M8A818"/>
<keyword evidence="2 4" id="KW-0371">Homeobox</keyword>
<accession>A0A1M8A818</accession>
<dbReference type="GO" id="GO:0000978">
    <property type="term" value="F:RNA polymerase II cis-regulatory region sequence-specific DNA binding"/>
    <property type="evidence" value="ECO:0007669"/>
    <property type="project" value="TreeGrafter"/>
</dbReference>
<feature type="DNA-binding region" description="Homeobox" evidence="4">
    <location>
        <begin position="25"/>
        <end position="84"/>
    </location>
</feature>
<comment type="subcellular location">
    <subcellularLocation>
        <location evidence="4 5">Nucleus</location>
    </subcellularLocation>
</comment>
<feature type="region of interest" description="Disordered" evidence="6">
    <location>
        <begin position="108"/>
        <end position="128"/>
    </location>
</feature>